<keyword evidence="3" id="KW-1185">Reference proteome</keyword>
<dbReference type="InterPro" id="IPR051532">
    <property type="entry name" value="Ester_Hydrolysis_Enzymes"/>
</dbReference>
<evidence type="ECO:0000313" key="3">
    <source>
        <dbReference type="Proteomes" id="UP000285768"/>
    </source>
</evidence>
<dbReference type="InterPro" id="IPR036514">
    <property type="entry name" value="SGNH_hydro_sf"/>
</dbReference>
<protein>
    <submittedName>
        <fullName evidence="2">SGNH/GDSL hydrolase family protein</fullName>
    </submittedName>
</protein>
<dbReference type="Proteomes" id="UP000285768">
    <property type="component" value="Chromosome"/>
</dbReference>
<evidence type="ECO:0000313" key="2">
    <source>
        <dbReference type="EMBL" id="QAB17063.1"/>
    </source>
</evidence>
<dbReference type="Gene3D" id="3.40.50.1110">
    <property type="entry name" value="SGNH hydrolase"/>
    <property type="match status" value="1"/>
</dbReference>
<dbReference type="GO" id="GO:0016787">
    <property type="term" value="F:hydrolase activity"/>
    <property type="evidence" value="ECO:0007669"/>
    <property type="project" value="UniProtKB-KW"/>
</dbReference>
<name>A0ABX5QDC3_9MICO</name>
<keyword evidence="2" id="KW-0378">Hydrolase</keyword>
<dbReference type="PANTHER" id="PTHR30383">
    <property type="entry name" value="THIOESTERASE 1/PROTEASE 1/LYSOPHOSPHOLIPASE L1"/>
    <property type="match status" value="1"/>
</dbReference>
<dbReference type="InterPro" id="IPR013830">
    <property type="entry name" value="SGNH_hydro"/>
</dbReference>
<proteinExistence type="predicted"/>
<feature type="domain" description="SGNH hydrolase-type esterase" evidence="1">
    <location>
        <begin position="67"/>
        <end position="236"/>
    </location>
</feature>
<dbReference type="PANTHER" id="PTHR30383:SF5">
    <property type="entry name" value="SGNH HYDROLASE-TYPE ESTERASE DOMAIN-CONTAINING PROTEIN"/>
    <property type="match status" value="1"/>
</dbReference>
<organism evidence="2 3">
    <name type="scientific">Leucobacter muris</name>
    <dbReference type="NCBI Taxonomy" id="1935379"/>
    <lineage>
        <taxon>Bacteria</taxon>
        <taxon>Bacillati</taxon>
        <taxon>Actinomycetota</taxon>
        <taxon>Actinomycetes</taxon>
        <taxon>Micrococcales</taxon>
        <taxon>Microbacteriaceae</taxon>
        <taxon>Leucobacter</taxon>
    </lineage>
</organism>
<evidence type="ECO:0000259" key="1">
    <source>
        <dbReference type="Pfam" id="PF13472"/>
    </source>
</evidence>
<sequence>MMLARSPALGAKALALSAAATIAQLVKWQRLYTWANRPLMRLAEMQPVTAAWWRERRKQPGDFLYLALGDSTAQGIGASTPGRSYVGQLADRIEACLGEPIAVTNLGVSGAPSNLCARDQLPRAAKVLARRSPDLVTLDIGANDIAQWDPLAFHRNISTIIDALPSHTIVGEVPCFHLPWNDRRVREANRILRTVAQDRGLSVVPIYEATRARGVRGILTEFAEDAFHPNDRGYEVWADAFWPVVRARLDELARQRPS</sequence>
<dbReference type="Pfam" id="PF13472">
    <property type="entry name" value="Lipase_GDSL_2"/>
    <property type="match status" value="1"/>
</dbReference>
<dbReference type="EMBL" id="CP035037">
    <property type="protein sequence ID" value="QAB17063.1"/>
    <property type="molecule type" value="Genomic_DNA"/>
</dbReference>
<dbReference type="SUPFAM" id="SSF52266">
    <property type="entry name" value="SGNH hydrolase"/>
    <property type="match status" value="1"/>
</dbReference>
<dbReference type="RefSeq" id="WP_128386329.1">
    <property type="nucleotide sequence ID" value="NZ_CP035037.1"/>
</dbReference>
<accession>A0ABX5QDC3</accession>
<reference evidence="2 3" key="1">
    <citation type="submission" date="2019-01" db="EMBL/GenBank/DDBJ databases">
        <title>Leucobacter muris sp. nov. isolated from the nose of a laboratory mouse.</title>
        <authorList>
            <person name="Benga L."/>
            <person name="Sproeer C."/>
            <person name="Schumann P."/>
            <person name="Verbarg S."/>
            <person name="Bunk B."/>
            <person name="Engelhardt E."/>
            <person name="Benten P.M."/>
            <person name="Sager M."/>
        </authorList>
    </citation>
    <scope>NUCLEOTIDE SEQUENCE [LARGE SCALE GENOMIC DNA]</scope>
    <source>
        <strain evidence="2 3">DSM 101948</strain>
    </source>
</reference>
<gene>
    <name evidence="2" type="ORF">Leucomu_03245</name>
</gene>